<keyword evidence="2" id="KW-1185">Reference proteome</keyword>
<gene>
    <name evidence="1" type="ordered locus">Geob_1172</name>
</gene>
<dbReference type="OrthoDB" id="5397644at2"/>
<dbReference type="HOGENOM" id="CLU_206488_0_0_7"/>
<dbReference type="KEGG" id="geo:Geob_1172"/>
<dbReference type="STRING" id="316067.Geob_1172"/>
<evidence type="ECO:0000313" key="2">
    <source>
        <dbReference type="Proteomes" id="UP000007721"/>
    </source>
</evidence>
<dbReference type="EMBL" id="CP001390">
    <property type="protein sequence ID" value="ACM19532.2"/>
    <property type="molecule type" value="Genomic_DNA"/>
</dbReference>
<evidence type="ECO:0000313" key="1">
    <source>
        <dbReference type="EMBL" id="ACM19532.2"/>
    </source>
</evidence>
<dbReference type="AlphaFoldDB" id="B9M3C2"/>
<sequence>MGETARITVSDAHRRVEEGKALFVCAYESEDVCKGMMLSGGMSLAQFRARVPSLDKGQEIIFYCA</sequence>
<evidence type="ECO:0008006" key="3">
    <source>
        <dbReference type="Google" id="ProtNLM"/>
    </source>
</evidence>
<dbReference type="Proteomes" id="UP000007721">
    <property type="component" value="Chromosome"/>
</dbReference>
<proteinExistence type="predicted"/>
<accession>B9M3C2</accession>
<name>B9M3C2_GEODF</name>
<organism evidence="1 2">
    <name type="scientific">Geotalea daltonii (strain DSM 22248 / JCM 15807 / FRC-32)</name>
    <name type="common">Geobacter daltonii</name>
    <dbReference type="NCBI Taxonomy" id="316067"/>
    <lineage>
        <taxon>Bacteria</taxon>
        <taxon>Pseudomonadati</taxon>
        <taxon>Thermodesulfobacteriota</taxon>
        <taxon>Desulfuromonadia</taxon>
        <taxon>Geobacterales</taxon>
        <taxon>Geobacteraceae</taxon>
        <taxon>Geotalea</taxon>
    </lineage>
</organism>
<protein>
    <recommendedName>
        <fullName evidence="3">ArsR family transcriptional regulator</fullName>
    </recommendedName>
</protein>
<reference evidence="1 2" key="1">
    <citation type="submission" date="2009-01" db="EMBL/GenBank/DDBJ databases">
        <title>Complete sequence of Geobacter sp. FRC-32.</title>
        <authorList>
            <consortium name="US DOE Joint Genome Institute"/>
            <person name="Lucas S."/>
            <person name="Copeland A."/>
            <person name="Lapidus A."/>
            <person name="Glavina del Rio T."/>
            <person name="Dalin E."/>
            <person name="Tice H."/>
            <person name="Bruce D."/>
            <person name="Goodwin L."/>
            <person name="Pitluck S."/>
            <person name="Saunders E."/>
            <person name="Brettin T."/>
            <person name="Detter J.C."/>
            <person name="Han C."/>
            <person name="Larimer F."/>
            <person name="Land M."/>
            <person name="Hauser L."/>
            <person name="Kyrpides N."/>
            <person name="Ovchinnikova G."/>
            <person name="Kostka J."/>
            <person name="Richardson P."/>
        </authorList>
    </citation>
    <scope>NUCLEOTIDE SEQUENCE [LARGE SCALE GENOMIC DNA]</scope>
    <source>
        <strain evidence="2">DSM 22248 / JCM 15807 / FRC-32</strain>
    </source>
</reference>